<organism evidence="8 9">
    <name type="scientific">Dactylosporangium salmoneum</name>
    <dbReference type="NCBI Taxonomy" id="53361"/>
    <lineage>
        <taxon>Bacteria</taxon>
        <taxon>Bacillati</taxon>
        <taxon>Actinomycetota</taxon>
        <taxon>Actinomycetes</taxon>
        <taxon>Micromonosporales</taxon>
        <taxon>Micromonosporaceae</taxon>
        <taxon>Dactylosporangium</taxon>
    </lineage>
</organism>
<feature type="transmembrane region" description="Helical" evidence="7">
    <location>
        <begin position="295"/>
        <end position="318"/>
    </location>
</feature>
<evidence type="ECO:0000313" key="8">
    <source>
        <dbReference type="EMBL" id="GAA2352829.1"/>
    </source>
</evidence>
<proteinExistence type="inferred from homology"/>
<dbReference type="InterPro" id="IPR003317">
    <property type="entry name" value="Cyt-d_oxidase_su2"/>
</dbReference>
<feature type="transmembrane region" description="Helical" evidence="7">
    <location>
        <begin position="247"/>
        <end position="267"/>
    </location>
</feature>
<feature type="transmembrane region" description="Helical" evidence="7">
    <location>
        <begin position="42"/>
        <end position="69"/>
    </location>
</feature>
<dbReference type="Proteomes" id="UP001501444">
    <property type="component" value="Unassembled WGS sequence"/>
</dbReference>
<comment type="subcellular location">
    <subcellularLocation>
        <location evidence="1">Cell membrane</location>
        <topology evidence="1">Multi-pass membrane protein</topology>
    </subcellularLocation>
</comment>
<keyword evidence="6 7" id="KW-0472">Membrane</keyword>
<evidence type="ECO:0000256" key="2">
    <source>
        <dbReference type="ARBA" id="ARBA00007543"/>
    </source>
</evidence>
<evidence type="ECO:0000256" key="5">
    <source>
        <dbReference type="ARBA" id="ARBA00022989"/>
    </source>
</evidence>
<reference evidence="8 9" key="1">
    <citation type="journal article" date="2019" name="Int. J. Syst. Evol. Microbiol.">
        <title>The Global Catalogue of Microorganisms (GCM) 10K type strain sequencing project: providing services to taxonomists for standard genome sequencing and annotation.</title>
        <authorList>
            <consortium name="The Broad Institute Genomics Platform"/>
            <consortium name="The Broad Institute Genome Sequencing Center for Infectious Disease"/>
            <person name="Wu L."/>
            <person name="Ma J."/>
        </authorList>
    </citation>
    <scope>NUCLEOTIDE SEQUENCE [LARGE SCALE GENOMIC DNA]</scope>
    <source>
        <strain evidence="8 9">JCM 3272</strain>
    </source>
</reference>
<gene>
    <name evidence="8" type="primary">cydB_1</name>
    <name evidence="8" type="ORF">GCM10010170_043800</name>
</gene>
<dbReference type="PANTHER" id="PTHR43141:SF4">
    <property type="entry name" value="CYTOCHROME BD2 SUBUNIT II"/>
    <property type="match status" value="1"/>
</dbReference>
<evidence type="ECO:0000256" key="4">
    <source>
        <dbReference type="ARBA" id="ARBA00022692"/>
    </source>
</evidence>
<evidence type="ECO:0000256" key="1">
    <source>
        <dbReference type="ARBA" id="ARBA00004651"/>
    </source>
</evidence>
<evidence type="ECO:0000256" key="6">
    <source>
        <dbReference type="ARBA" id="ARBA00023136"/>
    </source>
</evidence>
<dbReference type="RefSeq" id="WP_344614312.1">
    <property type="nucleotide sequence ID" value="NZ_BAAARV010000033.1"/>
</dbReference>
<dbReference type="PANTHER" id="PTHR43141">
    <property type="entry name" value="CYTOCHROME BD2 SUBUNIT II"/>
    <property type="match status" value="1"/>
</dbReference>
<sequence length="328" mass="33398">MSTAWYLILGFTFVAYFVLGGLDQGVAMLLPALRGDGERRAALNAIGPMFLGNEVWVVGAVGVMAAAFPRLDGELFAAAYPAVVAIVLALLALNAGVQLRSRGRRRAGFDALIAAAGLVLALGWGLLFGVLLHGVPLAGGRVHGLAPLADPQVWFTAVGNVLLVLAHGAAFLLWRLDQGPARDRARSVVARLAPVAAGVAVLVVGGWYLAAPSGIRHPAAGTALALVAAAAALVAGLAARQDHGGRAFAATAVACALPVLAAASALFPSVLASTLDPGATVTVGDAAAGGDTLRLLSIGAAPLLPVLVAVQAACWWLFRRRSSHALYW</sequence>
<evidence type="ECO:0000256" key="7">
    <source>
        <dbReference type="SAM" id="Phobius"/>
    </source>
</evidence>
<evidence type="ECO:0000313" key="9">
    <source>
        <dbReference type="Proteomes" id="UP001501444"/>
    </source>
</evidence>
<keyword evidence="5 7" id="KW-1133">Transmembrane helix</keyword>
<feature type="transmembrane region" description="Helical" evidence="7">
    <location>
        <begin position="188"/>
        <end position="209"/>
    </location>
</feature>
<feature type="transmembrane region" description="Helical" evidence="7">
    <location>
        <begin position="6"/>
        <end position="30"/>
    </location>
</feature>
<comment type="similarity">
    <text evidence="2">Belongs to the cytochrome ubiquinol oxidase subunit 2 family.</text>
</comment>
<feature type="transmembrane region" description="Helical" evidence="7">
    <location>
        <begin position="75"/>
        <end position="97"/>
    </location>
</feature>
<accession>A0ABN3GJ22</accession>
<keyword evidence="3" id="KW-1003">Cell membrane</keyword>
<keyword evidence="9" id="KW-1185">Reference proteome</keyword>
<comment type="caution">
    <text evidence="8">The sequence shown here is derived from an EMBL/GenBank/DDBJ whole genome shotgun (WGS) entry which is preliminary data.</text>
</comment>
<evidence type="ECO:0000256" key="3">
    <source>
        <dbReference type="ARBA" id="ARBA00022475"/>
    </source>
</evidence>
<keyword evidence="4 7" id="KW-0812">Transmembrane</keyword>
<name>A0ABN3GJ22_9ACTN</name>
<feature type="transmembrane region" description="Helical" evidence="7">
    <location>
        <begin position="153"/>
        <end position="176"/>
    </location>
</feature>
<feature type="transmembrane region" description="Helical" evidence="7">
    <location>
        <begin position="109"/>
        <end position="133"/>
    </location>
</feature>
<dbReference type="Pfam" id="PF02322">
    <property type="entry name" value="Cyt_bd_oxida_II"/>
    <property type="match status" value="1"/>
</dbReference>
<dbReference type="EMBL" id="BAAARV010000033">
    <property type="protein sequence ID" value="GAA2352829.1"/>
    <property type="molecule type" value="Genomic_DNA"/>
</dbReference>
<feature type="transmembrane region" description="Helical" evidence="7">
    <location>
        <begin position="215"/>
        <end position="235"/>
    </location>
</feature>
<protein>
    <submittedName>
        <fullName evidence="8">Cytochrome d ubiquinol oxidase subunit II</fullName>
    </submittedName>
</protein>